<protein>
    <recommendedName>
        <fullName evidence="2">Cytochrome b6-f complex subunit PetP</fullName>
    </recommendedName>
</protein>
<dbReference type="EMBL" id="MH396016">
    <property type="protein sequence ID" value="AXI97575.1"/>
    <property type="molecule type" value="Genomic_DNA"/>
</dbReference>
<keyword evidence="1" id="KW-0150">Chloroplast</keyword>
<dbReference type="AlphaFoldDB" id="A0A345UAT9"/>
<dbReference type="RefSeq" id="YP_009511698.1">
    <property type="nucleotide sequence ID" value="NC_039145.1"/>
</dbReference>
<proteinExistence type="predicted"/>
<evidence type="ECO:0000313" key="1">
    <source>
        <dbReference type="EMBL" id="AXI97575.1"/>
    </source>
</evidence>
<keyword evidence="1" id="KW-0934">Plastid</keyword>
<organism evidence="1">
    <name type="scientific">Melanthalia intermedia</name>
    <dbReference type="NCBI Taxonomy" id="172989"/>
    <lineage>
        <taxon>Eukaryota</taxon>
        <taxon>Rhodophyta</taxon>
        <taxon>Florideophyceae</taxon>
        <taxon>Rhodymeniophycidae</taxon>
        <taxon>Gracilariales</taxon>
        <taxon>Gracilariaceae</taxon>
        <taxon>Melanthalia</taxon>
    </lineage>
</organism>
<evidence type="ECO:0008006" key="2">
    <source>
        <dbReference type="Google" id="ProtNLM"/>
    </source>
</evidence>
<sequence length="66" mass="7645">MLEQLIKIKRINANKNAEIIKWIGECGNISGEKSINYNNSCKKVKIIQFLNNTRIWMLPEEIGIIN</sequence>
<name>A0A345UAT9_9FLOR</name>
<geneLocation type="chloroplast" evidence="1"/>
<reference evidence="1" key="1">
    <citation type="submission" date="2018-05" db="EMBL/GenBank/DDBJ databases">
        <title>Organellar genomes of Gracilariaceae.</title>
        <authorList>
            <person name="Iha C."/>
            <person name="Oliveira M.C."/>
        </authorList>
    </citation>
    <scope>NUCLEOTIDE SEQUENCE</scope>
</reference>
<dbReference type="GeneID" id="37624254"/>
<gene>
    <name evidence="1" type="primary">ycf86</name>
</gene>
<accession>A0A345UAT9</accession>